<reference evidence="1" key="2">
    <citation type="journal article" date="2015" name="Data Brief">
        <title>Shoot transcriptome of the giant reed, Arundo donax.</title>
        <authorList>
            <person name="Barrero R.A."/>
            <person name="Guerrero F.D."/>
            <person name="Moolhuijzen P."/>
            <person name="Goolsby J.A."/>
            <person name="Tidwell J."/>
            <person name="Bellgard S.E."/>
            <person name="Bellgard M.I."/>
        </authorList>
    </citation>
    <scope>NUCLEOTIDE SEQUENCE</scope>
    <source>
        <tissue evidence="1">Shoot tissue taken approximately 20 cm above the soil surface</tissue>
    </source>
</reference>
<organism evidence="1">
    <name type="scientific">Arundo donax</name>
    <name type="common">Giant reed</name>
    <name type="synonym">Donax arundinaceus</name>
    <dbReference type="NCBI Taxonomy" id="35708"/>
    <lineage>
        <taxon>Eukaryota</taxon>
        <taxon>Viridiplantae</taxon>
        <taxon>Streptophyta</taxon>
        <taxon>Embryophyta</taxon>
        <taxon>Tracheophyta</taxon>
        <taxon>Spermatophyta</taxon>
        <taxon>Magnoliopsida</taxon>
        <taxon>Liliopsida</taxon>
        <taxon>Poales</taxon>
        <taxon>Poaceae</taxon>
        <taxon>PACMAD clade</taxon>
        <taxon>Arundinoideae</taxon>
        <taxon>Arundineae</taxon>
        <taxon>Arundo</taxon>
    </lineage>
</organism>
<protein>
    <submittedName>
        <fullName evidence="1">Uncharacterized protein</fullName>
    </submittedName>
</protein>
<reference evidence="1" key="1">
    <citation type="submission" date="2014-09" db="EMBL/GenBank/DDBJ databases">
        <authorList>
            <person name="Magalhaes I.L.F."/>
            <person name="Oliveira U."/>
            <person name="Santos F.R."/>
            <person name="Vidigal T.H.D.A."/>
            <person name="Brescovit A.D."/>
            <person name="Santos A.J."/>
        </authorList>
    </citation>
    <scope>NUCLEOTIDE SEQUENCE</scope>
    <source>
        <tissue evidence="1">Shoot tissue taken approximately 20 cm above the soil surface</tissue>
    </source>
</reference>
<dbReference type="AlphaFoldDB" id="A0A0A9EWZ0"/>
<accession>A0A0A9EWZ0</accession>
<sequence length="21" mass="2445">MDNNAQIKKEVNIITTTMHSR</sequence>
<name>A0A0A9EWZ0_ARUDO</name>
<proteinExistence type="predicted"/>
<dbReference type="EMBL" id="GBRH01194407">
    <property type="protein sequence ID" value="JAE03489.1"/>
    <property type="molecule type" value="Transcribed_RNA"/>
</dbReference>
<evidence type="ECO:0000313" key="1">
    <source>
        <dbReference type="EMBL" id="JAE03489.1"/>
    </source>
</evidence>